<keyword evidence="5" id="KW-1185">Reference proteome</keyword>
<dbReference type="SUPFAM" id="SSF51905">
    <property type="entry name" value="FAD/NAD(P)-binding domain"/>
    <property type="match status" value="1"/>
</dbReference>
<proteinExistence type="predicted"/>
<dbReference type="Gene3D" id="3.50.50.60">
    <property type="entry name" value="FAD/NAD(P)-binding domain"/>
    <property type="match status" value="1"/>
</dbReference>
<name>A0ABW9A946_9BURK</name>
<organism evidence="4 5">
    <name type="scientific">Herbaspirillum lusitanum</name>
    <dbReference type="NCBI Taxonomy" id="213312"/>
    <lineage>
        <taxon>Bacteria</taxon>
        <taxon>Pseudomonadati</taxon>
        <taxon>Pseudomonadota</taxon>
        <taxon>Betaproteobacteria</taxon>
        <taxon>Burkholderiales</taxon>
        <taxon>Oxalobacteraceae</taxon>
        <taxon>Herbaspirillum</taxon>
    </lineage>
</organism>
<dbReference type="PANTHER" id="PTHR13847">
    <property type="entry name" value="SARCOSINE DEHYDROGENASE-RELATED"/>
    <property type="match status" value="1"/>
</dbReference>
<dbReference type="InterPro" id="IPR006076">
    <property type="entry name" value="FAD-dep_OxRdtase"/>
</dbReference>
<reference evidence="4 5" key="1">
    <citation type="journal article" date="2024" name="Chem. Sci.">
        <title>Discovery of megapolipeptins by genome mining of a Burkholderiales bacteria collection.</title>
        <authorList>
            <person name="Paulo B.S."/>
            <person name="Recchia M.J.J."/>
            <person name="Lee S."/>
            <person name="Fergusson C.H."/>
            <person name="Romanowski S.B."/>
            <person name="Hernandez A."/>
            <person name="Krull N."/>
            <person name="Liu D.Y."/>
            <person name="Cavanagh H."/>
            <person name="Bos A."/>
            <person name="Gray C.A."/>
            <person name="Murphy B.T."/>
            <person name="Linington R.G."/>
            <person name="Eustaquio A.S."/>
        </authorList>
    </citation>
    <scope>NUCLEOTIDE SEQUENCE [LARGE SCALE GENOMIC DNA]</scope>
    <source>
        <strain evidence="4 5">RL21-008-BIB-A</strain>
    </source>
</reference>
<feature type="domain" description="FAD dependent oxidoreductase" evidence="3">
    <location>
        <begin position="10"/>
        <end position="358"/>
    </location>
</feature>
<keyword evidence="2" id="KW-0472">Membrane</keyword>
<feature type="transmembrane region" description="Helical" evidence="2">
    <location>
        <begin position="6"/>
        <end position="27"/>
    </location>
</feature>
<sequence length="397" mass="42882">MNTAASARADVIIVGGGIMGCAAAFFLRRRGRSVILLERELVGRQASGANFGNVRRQGRHLHQLPLANRSREVWGRLPELIGEDVEFLPSGHIRITYDQERVGLLESYARDARDYGLELEMVSGDSMRKRFPYLGPEVRAGSLSPLDGHANPRLSAPAFCRAAARLGAQMIEHTEIALVEKEGEDFRAISTDGRVYRAPAMLITAGAWGDHLALQFGEPVPLIARGPQMGVTEPVPYGIRPVVGVSTNITEESLYYRQIPRGNIIFGGCGYGEVSTETIRAYVKPENTIRQLSQLRRLSPVLANVNLIRVWSGIESYLPDSNPVMGPSAKVPGLYYAFGFCGEGFQLGPGVGDVMAELIDTGATDVPLEHYAIGRFAAAEAILAAATSPAKAAAGTH</sequence>
<dbReference type="EMBL" id="JAQQFM010000006">
    <property type="protein sequence ID" value="MFL9925401.1"/>
    <property type="molecule type" value="Genomic_DNA"/>
</dbReference>
<evidence type="ECO:0000256" key="1">
    <source>
        <dbReference type="ARBA" id="ARBA00023002"/>
    </source>
</evidence>
<dbReference type="InterPro" id="IPR036188">
    <property type="entry name" value="FAD/NAD-bd_sf"/>
</dbReference>
<keyword evidence="2" id="KW-1133">Transmembrane helix</keyword>
<evidence type="ECO:0000313" key="4">
    <source>
        <dbReference type="EMBL" id="MFL9925401.1"/>
    </source>
</evidence>
<keyword evidence="1" id="KW-0560">Oxidoreductase</keyword>
<dbReference type="Gene3D" id="3.30.9.10">
    <property type="entry name" value="D-Amino Acid Oxidase, subunit A, domain 2"/>
    <property type="match status" value="1"/>
</dbReference>
<evidence type="ECO:0000313" key="5">
    <source>
        <dbReference type="Proteomes" id="UP001629246"/>
    </source>
</evidence>
<evidence type="ECO:0000259" key="3">
    <source>
        <dbReference type="Pfam" id="PF01266"/>
    </source>
</evidence>
<gene>
    <name evidence="4" type="ORF">PQR62_14075</name>
</gene>
<evidence type="ECO:0000256" key="2">
    <source>
        <dbReference type="SAM" id="Phobius"/>
    </source>
</evidence>
<comment type="caution">
    <text evidence="4">The sequence shown here is derived from an EMBL/GenBank/DDBJ whole genome shotgun (WGS) entry which is preliminary data.</text>
</comment>
<accession>A0ABW9A946</accession>
<protein>
    <submittedName>
        <fullName evidence="4">FAD-binding oxidoreductase</fullName>
    </submittedName>
</protein>
<keyword evidence="2" id="KW-0812">Transmembrane</keyword>
<dbReference type="Pfam" id="PF01266">
    <property type="entry name" value="DAO"/>
    <property type="match status" value="1"/>
</dbReference>
<dbReference type="RefSeq" id="WP_408158595.1">
    <property type="nucleotide sequence ID" value="NZ_JAQQFM010000006.1"/>
</dbReference>
<dbReference type="Proteomes" id="UP001629246">
    <property type="component" value="Unassembled WGS sequence"/>
</dbReference>